<evidence type="ECO:0000313" key="1">
    <source>
        <dbReference type="EMBL" id="ARF56002.1"/>
    </source>
</evidence>
<proteinExistence type="predicted"/>
<accession>A0A1V0TTI9</accession>
<protein>
    <submittedName>
        <fullName evidence="1">Uncharacterized protein</fullName>
    </submittedName>
</protein>
<dbReference type="NCBIfam" id="NF047353">
    <property type="entry name" value="tube_lmo2291"/>
    <property type="match status" value="1"/>
</dbReference>
<dbReference type="Proteomes" id="UP000192726">
    <property type="component" value="Chromosome"/>
</dbReference>
<dbReference type="EMBL" id="CP020569">
    <property type="protein sequence ID" value="ARF56002.1"/>
    <property type="molecule type" value="Genomic_DNA"/>
</dbReference>
<dbReference type="OrthoDB" id="3531027at2"/>
<dbReference type="STRING" id="553510.B1H19_19035"/>
<gene>
    <name evidence="1" type="ORF">B1H19_19035</name>
</gene>
<sequence length="163" mass="18709">MGRPIDARGWTFEVLDQSHAGHERWLPIENLTSWSHNASENEETAETTSFDSKGWFEQDVMQRGGQIELEGQYALDPTTGRQVEGQAYVDRYWGQRLGIDSRNLIRWRHDSQDTWVIWEATVTPDKSEGETNDKTSWTASFTQCGRPRYVPVFPICAREADAA</sequence>
<name>A0A1V0TTI9_9ACTN</name>
<reference evidence="1 2" key="1">
    <citation type="submission" date="2017-04" db="EMBL/GenBank/DDBJ databases">
        <title>Complete Genome Sequence of Streptomyces gilvosporeus F607, a Capable Producer of Natamycin.</title>
        <authorList>
            <person name="Zong G."/>
            <person name="Zhong C."/>
            <person name="Fu J."/>
            <person name="Qin R."/>
            <person name="Cao G."/>
        </authorList>
    </citation>
    <scope>NUCLEOTIDE SEQUENCE [LARGE SCALE GENOMIC DNA]</scope>
    <source>
        <strain evidence="1 2">F607</strain>
    </source>
</reference>
<dbReference type="AlphaFoldDB" id="A0A1V0TTI9"/>
<dbReference type="KEGG" id="sgv:B1H19_19035"/>
<evidence type="ECO:0000313" key="2">
    <source>
        <dbReference type="Proteomes" id="UP000192726"/>
    </source>
</evidence>
<dbReference type="RefSeq" id="WP_083105857.1">
    <property type="nucleotide sequence ID" value="NZ_CP020569.1"/>
</dbReference>
<organism evidence="1 2">
    <name type="scientific">Streptomyces gilvosporeus</name>
    <dbReference type="NCBI Taxonomy" id="553510"/>
    <lineage>
        <taxon>Bacteria</taxon>
        <taxon>Bacillati</taxon>
        <taxon>Actinomycetota</taxon>
        <taxon>Actinomycetes</taxon>
        <taxon>Kitasatosporales</taxon>
        <taxon>Streptomycetaceae</taxon>
        <taxon>Streptomyces</taxon>
    </lineage>
</organism>
<keyword evidence="2" id="KW-1185">Reference proteome</keyword>